<gene>
    <name evidence="2" type="ORF">PSQ19_18410</name>
</gene>
<keyword evidence="2" id="KW-0489">Methyltransferase</keyword>
<dbReference type="EMBL" id="CP118246">
    <property type="protein sequence ID" value="WDR02533.1"/>
    <property type="molecule type" value="Genomic_DNA"/>
</dbReference>
<proteinExistence type="predicted"/>
<protein>
    <submittedName>
        <fullName evidence="2">FkbM family methyltransferase</fullName>
    </submittedName>
</protein>
<evidence type="ECO:0000259" key="1">
    <source>
        <dbReference type="Pfam" id="PF05050"/>
    </source>
</evidence>
<dbReference type="PANTHER" id="PTHR44843">
    <property type="entry name" value="METHYLTRANSFERASE"/>
    <property type="match status" value="1"/>
</dbReference>
<accession>A0ABY7YMZ9</accession>
<organism evidence="2 3">
    <name type="scientific">Devosia algicola</name>
    <dbReference type="NCBI Taxonomy" id="3026418"/>
    <lineage>
        <taxon>Bacteria</taxon>
        <taxon>Pseudomonadati</taxon>
        <taxon>Pseudomonadota</taxon>
        <taxon>Alphaproteobacteria</taxon>
        <taxon>Hyphomicrobiales</taxon>
        <taxon>Devosiaceae</taxon>
        <taxon>Devosia</taxon>
    </lineage>
</organism>
<dbReference type="Pfam" id="PF05050">
    <property type="entry name" value="Methyltransf_21"/>
    <property type="match status" value="1"/>
</dbReference>
<dbReference type="Proteomes" id="UP001220530">
    <property type="component" value="Chromosome"/>
</dbReference>
<dbReference type="PANTHER" id="PTHR44843:SF14">
    <property type="entry name" value="METHYLTRANSFERASE TYPE 11 DOMAIN-CONTAINING PROTEIN"/>
    <property type="match status" value="1"/>
</dbReference>
<dbReference type="NCBIfam" id="TIGR01444">
    <property type="entry name" value="fkbM_fam"/>
    <property type="match status" value="1"/>
</dbReference>
<feature type="domain" description="Methyltransferase FkbM" evidence="1">
    <location>
        <begin position="9"/>
        <end position="146"/>
    </location>
</feature>
<dbReference type="InterPro" id="IPR029063">
    <property type="entry name" value="SAM-dependent_MTases_sf"/>
</dbReference>
<dbReference type="RefSeq" id="WP_282218936.1">
    <property type="nucleotide sequence ID" value="NZ_CP118246.1"/>
</dbReference>
<name>A0ABY7YMZ9_9HYPH</name>
<evidence type="ECO:0000313" key="3">
    <source>
        <dbReference type="Proteomes" id="UP001220530"/>
    </source>
</evidence>
<reference evidence="2 3" key="1">
    <citation type="submission" date="2023-02" db="EMBL/GenBank/DDBJ databases">
        <title>Devosia algicola sp. nov., isolated from the phycosphere of marine algae.</title>
        <authorList>
            <person name="Kim J.M."/>
            <person name="Lee J.K."/>
            <person name="Choi B.J."/>
            <person name="Bayburt H."/>
            <person name="Jeon C.O."/>
        </authorList>
    </citation>
    <scope>NUCLEOTIDE SEQUENCE [LARGE SCALE GENOMIC DNA]</scope>
    <source>
        <strain evidence="2 3">G20-9</strain>
    </source>
</reference>
<dbReference type="SUPFAM" id="SSF53335">
    <property type="entry name" value="S-adenosyl-L-methionine-dependent methyltransferases"/>
    <property type="match status" value="1"/>
</dbReference>
<dbReference type="GO" id="GO:0032259">
    <property type="term" value="P:methylation"/>
    <property type="evidence" value="ECO:0007669"/>
    <property type="project" value="UniProtKB-KW"/>
</dbReference>
<evidence type="ECO:0000313" key="2">
    <source>
        <dbReference type="EMBL" id="WDR02533.1"/>
    </source>
</evidence>
<sequence length="205" mass="22727">MSSRSLYIDIGANIGDTIAEQMAAATVDHCWAIEPNPTLCAALRQRFDGQRVDIIEMAAWTAAGVMPLYLGDPVSSTLLEGKVTLENYPQYAITYDQSVEVQTLDLAQWLRTNVGADDNVIVKMDIEGAEYQVLQHLLDNGAIDLVDEPSVRISPRTISKRCQCARPHRARGGRPHQIGHLAIILPRSGSGKKLRQPRLRQHFSK</sequence>
<keyword evidence="2" id="KW-0808">Transferase</keyword>
<dbReference type="InterPro" id="IPR006342">
    <property type="entry name" value="FkbM_mtfrase"/>
</dbReference>
<dbReference type="Gene3D" id="3.40.50.150">
    <property type="entry name" value="Vaccinia Virus protein VP39"/>
    <property type="match status" value="1"/>
</dbReference>
<keyword evidence="3" id="KW-1185">Reference proteome</keyword>
<dbReference type="GO" id="GO:0008168">
    <property type="term" value="F:methyltransferase activity"/>
    <property type="evidence" value="ECO:0007669"/>
    <property type="project" value="UniProtKB-KW"/>
</dbReference>